<dbReference type="OrthoDB" id="1633296at2759"/>
<dbReference type="Proteomes" id="UP000187406">
    <property type="component" value="Unassembled WGS sequence"/>
</dbReference>
<feature type="transmembrane region" description="Helical" evidence="1">
    <location>
        <begin position="12"/>
        <end position="31"/>
    </location>
</feature>
<protein>
    <submittedName>
        <fullName evidence="2">UBN2_3 domain-containing protein</fullName>
    </submittedName>
</protein>
<keyword evidence="1" id="KW-1133">Transmembrane helix</keyword>
<dbReference type="AlphaFoldDB" id="A0A1Q3DDW5"/>
<proteinExistence type="predicted"/>
<evidence type="ECO:0000256" key="1">
    <source>
        <dbReference type="SAM" id="Phobius"/>
    </source>
</evidence>
<accession>A0A1Q3DDW5</accession>
<dbReference type="InParanoid" id="A0A1Q3DDW5"/>
<evidence type="ECO:0000313" key="2">
    <source>
        <dbReference type="EMBL" id="GAV90652.1"/>
    </source>
</evidence>
<organism evidence="2 3">
    <name type="scientific">Cephalotus follicularis</name>
    <name type="common">Albany pitcher plant</name>
    <dbReference type="NCBI Taxonomy" id="3775"/>
    <lineage>
        <taxon>Eukaryota</taxon>
        <taxon>Viridiplantae</taxon>
        <taxon>Streptophyta</taxon>
        <taxon>Embryophyta</taxon>
        <taxon>Tracheophyta</taxon>
        <taxon>Spermatophyta</taxon>
        <taxon>Magnoliopsida</taxon>
        <taxon>eudicotyledons</taxon>
        <taxon>Gunneridae</taxon>
        <taxon>Pentapetalae</taxon>
        <taxon>rosids</taxon>
        <taxon>fabids</taxon>
        <taxon>Oxalidales</taxon>
        <taxon>Cephalotaceae</taxon>
        <taxon>Cephalotus</taxon>
    </lineage>
</organism>
<reference evidence="3" key="1">
    <citation type="submission" date="2016-04" db="EMBL/GenBank/DDBJ databases">
        <title>Cephalotus genome sequencing.</title>
        <authorList>
            <person name="Fukushima K."/>
            <person name="Hasebe M."/>
            <person name="Fang X."/>
        </authorList>
    </citation>
    <scope>NUCLEOTIDE SEQUENCE [LARGE SCALE GENOMIC DNA]</scope>
    <source>
        <strain evidence="3">cv. St1</strain>
    </source>
</reference>
<dbReference type="EMBL" id="BDDD01006475">
    <property type="protein sequence ID" value="GAV90652.1"/>
    <property type="molecule type" value="Genomic_DNA"/>
</dbReference>
<sequence>MNIAYFVFKHIHIIITHIIYVLQFLLLFSAVCFSVNNSTVSIEVLTGSNYKKWKQYIEFAMGIADINLAMISDRPADITNTSSIAEREHYAKWERSNRLCLMAMKRSISEHLLGGLPETNDAREFFAAVGERYQVSSNAEAGSLMSELTGLRYDGLGGVREHILRMVHLQSKLRA</sequence>
<gene>
    <name evidence="2" type="ORF">CFOL_v3_34059</name>
</gene>
<keyword evidence="3" id="KW-1185">Reference proteome</keyword>
<keyword evidence="1" id="KW-0472">Membrane</keyword>
<name>A0A1Q3DDW5_CEPFO</name>
<comment type="caution">
    <text evidence="2">The sequence shown here is derived from an EMBL/GenBank/DDBJ whole genome shotgun (WGS) entry which is preliminary data.</text>
</comment>
<evidence type="ECO:0000313" key="3">
    <source>
        <dbReference type="Proteomes" id="UP000187406"/>
    </source>
</evidence>
<keyword evidence="1" id="KW-0812">Transmembrane</keyword>